<protein>
    <submittedName>
        <fullName evidence="2">Outer capsid protein</fullName>
    </submittedName>
</protein>
<dbReference type="GeneID" id="77923843"/>
<organism evidence="2 3">
    <name type="scientific">Vibrio phage vB_VpaP_G1</name>
    <dbReference type="NCBI Taxonomy" id="2862773"/>
    <lineage>
        <taxon>Viruses</taxon>
        <taxon>Duplodnaviria</taxon>
        <taxon>Heunggongvirae</taxon>
        <taxon>Uroviricota</taxon>
        <taxon>Caudoviricetes</taxon>
        <taxon>Autographivirales</taxon>
        <taxon>Youngvirus</taxon>
        <taxon>Youngvirus G1</taxon>
    </lineage>
</organism>
<keyword evidence="3" id="KW-1185">Reference proteome</keyword>
<evidence type="ECO:0000256" key="1">
    <source>
        <dbReference type="SAM" id="MobiDB-lite"/>
    </source>
</evidence>
<dbReference type="Proteomes" id="UP000828797">
    <property type="component" value="Segment"/>
</dbReference>
<evidence type="ECO:0000313" key="2">
    <source>
        <dbReference type="EMBL" id="QYW05816.1"/>
    </source>
</evidence>
<name>A0AAE8BMA6_9CAUD</name>
<feature type="region of interest" description="Disordered" evidence="1">
    <location>
        <begin position="303"/>
        <end position="323"/>
    </location>
</feature>
<dbReference type="RefSeq" id="YP_010648404.1">
    <property type="nucleotide sequence ID" value="NC_070758.1"/>
</dbReference>
<dbReference type="KEGG" id="vg:77923843"/>
<evidence type="ECO:0000313" key="3">
    <source>
        <dbReference type="Proteomes" id="UP000828797"/>
    </source>
</evidence>
<proteinExistence type="predicted"/>
<dbReference type="EMBL" id="MZ592920">
    <property type="protein sequence ID" value="QYW05816.1"/>
    <property type="molecule type" value="Genomic_DNA"/>
</dbReference>
<reference evidence="2" key="1">
    <citation type="submission" date="2021-07" db="EMBL/GenBank/DDBJ databases">
        <authorList>
            <person name="Wang J."/>
            <person name="Yang M."/>
        </authorList>
    </citation>
    <scope>NUCLEOTIDE SEQUENCE</scope>
</reference>
<sequence length="323" mass="34318">MILANVPSLMNINGGEELRRKALRLQNLVAVNSTYSNNLFEQVVLFWEDQKARLTEKSGTPYDGLFLGLAVPDVRSNCYKCLSDIRIHRSADKESAWTAFCDAMVKAAKDSGNGGETPDEVVITVGKSEVYLAPKDHNYASNAMEVLNAQGNPPVDFFNAEVTYSVTPAGTEVVFDSTGLPEAVGTAVESGGKIVIRSNGVGTGVFKIKAGGKEASITLNVVDKGLTTASIGTMTVGGSKELLLEEFITPYQEGAQNLRVMLKNNETSLSLAGTTLTAVESGFQRVYGLAEWPDAPGLVFADSSGVDINDPEAPTSAPKNGVE</sequence>
<accession>A0AAE8BMA6</accession>